<gene>
    <name evidence="6" type="ORF">QJS04_geneDACA023560</name>
</gene>
<proteinExistence type="predicted"/>
<accession>A0AAV9BNV2</accession>
<feature type="region of interest" description="Disordered" evidence="4">
    <location>
        <begin position="155"/>
        <end position="198"/>
    </location>
</feature>
<evidence type="ECO:0000313" key="6">
    <source>
        <dbReference type="EMBL" id="KAK1277956.1"/>
    </source>
</evidence>
<comment type="caution">
    <text evidence="6">The sequence shown here is derived from an EMBL/GenBank/DDBJ whole genome shotgun (WGS) entry which is preliminary data.</text>
</comment>
<dbReference type="Pfam" id="PF05266">
    <property type="entry name" value="DUF724"/>
    <property type="match status" value="1"/>
</dbReference>
<evidence type="ECO:0000256" key="2">
    <source>
        <dbReference type="ARBA" id="ARBA00022604"/>
    </source>
</evidence>
<feature type="coiled-coil region" evidence="3">
    <location>
        <begin position="324"/>
        <end position="386"/>
    </location>
</feature>
<evidence type="ECO:0000259" key="5">
    <source>
        <dbReference type="SMART" id="SM00743"/>
    </source>
</evidence>
<dbReference type="PANTHER" id="PTHR31917">
    <property type="entry name" value="AGENET DOMAIN-CONTAINING PROTEIN-RELATED"/>
    <property type="match status" value="1"/>
</dbReference>
<dbReference type="PANTHER" id="PTHR31917:SF147">
    <property type="entry name" value="AGENET DOMAIN-CONTAINING PROTEIN"/>
    <property type="match status" value="1"/>
</dbReference>
<dbReference type="InterPro" id="IPR007930">
    <property type="entry name" value="DUF724"/>
</dbReference>
<reference evidence="6" key="2">
    <citation type="submission" date="2023-06" db="EMBL/GenBank/DDBJ databases">
        <authorList>
            <person name="Ma L."/>
            <person name="Liu K.-W."/>
            <person name="Li Z."/>
            <person name="Hsiao Y.-Y."/>
            <person name="Qi Y."/>
            <person name="Fu T."/>
            <person name="Tang G."/>
            <person name="Zhang D."/>
            <person name="Sun W.-H."/>
            <person name="Liu D.-K."/>
            <person name="Li Y."/>
            <person name="Chen G.-Z."/>
            <person name="Liu X.-D."/>
            <person name="Liao X.-Y."/>
            <person name="Jiang Y.-T."/>
            <person name="Yu X."/>
            <person name="Hao Y."/>
            <person name="Huang J."/>
            <person name="Zhao X.-W."/>
            <person name="Ke S."/>
            <person name="Chen Y.-Y."/>
            <person name="Wu W.-L."/>
            <person name="Hsu J.-L."/>
            <person name="Lin Y.-F."/>
            <person name="Huang M.-D."/>
            <person name="Li C.-Y."/>
            <person name="Huang L."/>
            <person name="Wang Z.-W."/>
            <person name="Zhao X."/>
            <person name="Zhong W.-Y."/>
            <person name="Peng D.-H."/>
            <person name="Ahmad S."/>
            <person name="Lan S."/>
            <person name="Zhang J.-S."/>
            <person name="Tsai W.-C."/>
            <person name="Van De Peer Y."/>
            <person name="Liu Z.-J."/>
        </authorList>
    </citation>
    <scope>NUCLEOTIDE SEQUENCE</scope>
    <source>
        <strain evidence="6">SCP</strain>
        <tissue evidence="6">Leaves</tissue>
    </source>
</reference>
<dbReference type="EMBL" id="JAUJYN010000002">
    <property type="protein sequence ID" value="KAK1277956.1"/>
    <property type="molecule type" value="Genomic_DNA"/>
</dbReference>
<dbReference type="AlphaFoldDB" id="A0AAV9BNV2"/>
<organism evidence="6 7">
    <name type="scientific">Acorus gramineus</name>
    <name type="common">Dwarf sweet flag</name>
    <dbReference type="NCBI Taxonomy" id="55184"/>
    <lineage>
        <taxon>Eukaryota</taxon>
        <taxon>Viridiplantae</taxon>
        <taxon>Streptophyta</taxon>
        <taxon>Embryophyta</taxon>
        <taxon>Tracheophyta</taxon>
        <taxon>Spermatophyta</taxon>
        <taxon>Magnoliopsida</taxon>
        <taxon>Liliopsida</taxon>
        <taxon>Acoraceae</taxon>
        <taxon>Acorus</taxon>
    </lineage>
</organism>
<keyword evidence="2" id="KW-0341">Growth regulation</keyword>
<evidence type="ECO:0000313" key="7">
    <source>
        <dbReference type="Proteomes" id="UP001179952"/>
    </source>
</evidence>
<dbReference type="CDD" id="cd20405">
    <property type="entry name" value="Tudor_Agenet_AtDUF_rpt1_3"/>
    <property type="match status" value="1"/>
</dbReference>
<evidence type="ECO:0000256" key="4">
    <source>
        <dbReference type="SAM" id="MobiDB-lite"/>
    </source>
</evidence>
<keyword evidence="7" id="KW-1185">Reference proteome</keyword>
<evidence type="ECO:0000256" key="3">
    <source>
        <dbReference type="SAM" id="Coils"/>
    </source>
</evidence>
<reference evidence="6" key="1">
    <citation type="journal article" date="2023" name="Nat. Commun.">
        <title>Diploid and tetraploid genomes of Acorus and the evolution of monocots.</title>
        <authorList>
            <person name="Ma L."/>
            <person name="Liu K.W."/>
            <person name="Li Z."/>
            <person name="Hsiao Y.Y."/>
            <person name="Qi Y."/>
            <person name="Fu T."/>
            <person name="Tang G.D."/>
            <person name="Zhang D."/>
            <person name="Sun W.H."/>
            <person name="Liu D.K."/>
            <person name="Li Y."/>
            <person name="Chen G.Z."/>
            <person name="Liu X.D."/>
            <person name="Liao X.Y."/>
            <person name="Jiang Y.T."/>
            <person name="Yu X."/>
            <person name="Hao Y."/>
            <person name="Huang J."/>
            <person name="Zhao X.W."/>
            <person name="Ke S."/>
            <person name="Chen Y.Y."/>
            <person name="Wu W.L."/>
            <person name="Hsu J.L."/>
            <person name="Lin Y.F."/>
            <person name="Huang M.D."/>
            <person name="Li C.Y."/>
            <person name="Huang L."/>
            <person name="Wang Z.W."/>
            <person name="Zhao X."/>
            <person name="Zhong W.Y."/>
            <person name="Peng D.H."/>
            <person name="Ahmad S."/>
            <person name="Lan S."/>
            <person name="Zhang J.S."/>
            <person name="Tsai W.C."/>
            <person name="Van de Peer Y."/>
            <person name="Liu Z.J."/>
        </authorList>
    </citation>
    <scope>NUCLEOTIDE SEQUENCE</scope>
    <source>
        <strain evidence="6">SCP</strain>
    </source>
</reference>
<evidence type="ECO:0000256" key="1">
    <source>
        <dbReference type="ARBA" id="ARBA00022448"/>
    </source>
</evidence>
<keyword evidence="1" id="KW-0813">Transport</keyword>
<dbReference type="SMART" id="SM00743">
    <property type="entry name" value="Agenet"/>
    <property type="match status" value="2"/>
</dbReference>
<protein>
    <recommendedName>
        <fullName evidence="5">Agenet domain-containing protein</fullName>
    </recommendedName>
</protein>
<keyword evidence="3" id="KW-0175">Coiled coil</keyword>
<dbReference type="InterPro" id="IPR014002">
    <property type="entry name" value="Agenet_dom_plant"/>
</dbReference>
<feature type="compositionally biased region" description="Basic and acidic residues" evidence="4">
    <location>
        <begin position="179"/>
        <end position="188"/>
    </location>
</feature>
<dbReference type="InterPro" id="IPR008395">
    <property type="entry name" value="Agenet-like_dom"/>
</dbReference>
<sequence>MGPNSWFYKGQEVEVAGDEEGLRGAWYEATVVRSFPSKGKVSLLYRTLALDDDPTKPLKETVHAARVRPAPPPTDGRGRAGPVVFGPGQAVDAFYNEGWWVGTVSEVRVTDDKGGPVRTLRYRVRFPDPVDEREFGVEELRAHLEWVGGEWVNKDSMGEKMEGQNGEEKGTKKRARKPLQSDKNKDSPVEGNSTTGEDLNIQSVSVQFVVEEGRNPNLDVQNDIERNYEQCNSPLQSSIVQVEKEITSVKTSLVAIPFREGSTPRDTSPLDSRPLPVLPFEKKSPVWNVFEDCKVIIEDQLKALTDLEKHGFDLQPERSFLNSLLRVKDKCEVYEDQINTLEEKVHEEKQKNESLDKEVVAVDDQLVELQNSISMLIQKKASLLNQQEMNTSNVDKLLDEIGTMKGAMLSVKCEFQKIVGEKRAMNGLPPNPSGDLNSHVCSIYPSEEEALVHHVHANLPPQKGYWRQLA</sequence>
<feature type="domain" description="Agenet" evidence="5">
    <location>
        <begin position="5"/>
        <end position="75"/>
    </location>
</feature>
<dbReference type="Proteomes" id="UP001179952">
    <property type="component" value="Unassembled WGS sequence"/>
</dbReference>
<name>A0AAV9BNV2_ACOGR</name>
<dbReference type="Pfam" id="PF05641">
    <property type="entry name" value="Agenet"/>
    <property type="match status" value="1"/>
</dbReference>
<feature type="domain" description="Agenet" evidence="5">
    <location>
        <begin position="83"/>
        <end position="148"/>
    </location>
</feature>
<feature type="compositionally biased region" description="Basic and acidic residues" evidence="4">
    <location>
        <begin position="155"/>
        <end position="170"/>
    </location>
</feature>